<name>A0A0L7QZY8_9HYME</name>
<evidence type="ECO:0000313" key="2">
    <source>
        <dbReference type="Proteomes" id="UP000053825"/>
    </source>
</evidence>
<organism evidence="1 2">
    <name type="scientific">Habropoda laboriosa</name>
    <dbReference type="NCBI Taxonomy" id="597456"/>
    <lineage>
        <taxon>Eukaryota</taxon>
        <taxon>Metazoa</taxon>
        <taxon>Ecdysozoa</taxon>
        <taxon>Arthropoda</taxon>
        <taxon>Hexapoda</taxon>
        <taxon>Insecta</taxon>
        <taxon>Pterygota</taxon>
        <taxon>Neoptera</taxon>
        <taxon>Endopterygota</taxon>
        <taxon>Hymenoptera</taxon>
        <taxon>Apocrita</taxon>
        <taxon>Aculeata</taxon>
        <taxon>Apoidea</taxon>
        <taxon>Anthophila</taxon>
        <taxon>Apidae</taxon>
        <taxon>Habropoda</taxon>
    </lineage>
</organism>
<protein>
    <submittedName>
        <fullName evidence="1">Uncharacterized protein</fullName>
    </submittedName>
</protein>
<accession>A0A0L7QZY8</accession>
<proteinExistence type="predicted"/>
<dbReference type="Proteomes" id="UP000053825">
    <property type="component" value="Unassembled WGS sequence"/>
</dbReference>
<dbReference type="AlphaFoldDB" id="A0A0L7QZY8"/>
<evidence type="ECO:0000313" key="1">
    <source>
        <dbReference type="EMBL" id="KOC64158.1"/>
    </source>
</evidence>
<keyword evidence="2" id="KW-1185">Reference proteome</keyword>
<dbReference type="EMBL" id="KQ414672">
    <property type="protein sequence ID" value="KOC64158.1"/>
    <property type="molecule type" value="Genomic_DNA"/>
</dbReference>
<sequence>MYKVVKTKVRDTENYVIRRLIVQPNLKLTLLKREGDVSLASINQLYYGFFKSS</sequence>
<reference evidence="1 2" key="1">
    <citation type="submission" date="2015-07" db="EMBL/GenBank/DDBJ databases">
        <title>The genome of Habropoda laboriosa.</title>
        <authorList>
            <person name="Pan H."/>
            <person name="Kapheim K."/>
        </authorList>
    </citation>
    <scope>NUCLEOTIDE SEQUENCE [LARGE SCALE GENOMIC DNA]</scope>
    <source>
        <strain evidence="1">0110345459</strain>
    </source>
</reference>
<gene>
    <name evidence="1" type="ORF">WH47_12460</name>
</gene>